<evidence type="ECO:0000313" key="3">
    <source>
        <dbReference type="Proteomes" id="UP000071859"/>
    </source>
</evidence>
<gene>
    <name evidence="2" type="ORF">AWB78_07942</name>
</gene>
<feature type="compositionally biased region" description="Basic and acidic residues" evidence="1">
    <location>
        <begin position="179"/>
        <end position="191"/>
    </location>
</feature>
<dbReference type="InterPro" id="IPR053748">
    <property type="entry name" value="Host_DNA_Degrad_Endo"/>
</dbReference>
<dbReference type="InterPro" id="IPR044556">
    <property type="entry name" value="EndoII-like_GIY-YIG"/>
</dbReference>
<dbReference type="EMBL" id="FCOX02000106">
    <property type="protein sequence ID" value="SAL06215.1"/>
    <property type="molecule type" value="Genomic_DNA"/>
</dbReference>
<reference evidence="2" key="1">
    <citation type="submission" date="2016-01" db="EMBL/GenBank/DDBJ databases">
        <authorList>
            <person name="Peeters C."/>
        </authorList>
    </citation>
    <scope>NUCLEOTIDE SEQUENCE</scope>
    <source>
        <strain evidence="2">LMG 29321</strain>
    </source>
</reference>
<dbReference type="RefSeq" id="WP_062612114.1">
    <property type="nucleotide sequence ID" value="NZ_FCOX02000106.1"/>
</dbReference>
<feature type="region of interest" description="Disordered" evidence="1">
    <location>
        <begin position="150"/>
        <end position="218"/>
    </location>
</feature>
<name>A0A158EH79_9BURK</name>
<dbReference type="CDD" id="cd10436">
    <property type="entry name" value="GIY-YIG_EndoII_Hpy188I_like"/>
    <property type="match status" value="1"/>
</dbReference>
<dbReference type="Gene3D" id="3.40.1440.40">
    <property type="match status" value="1"/>
</dbReference>
<comment type="caution">
    <text evidence="2">The sequence shown here is derived from an EMBL/GenBank/DDBJ whole genome shotgun (WGS) entry which is preliminary data.</text>
</comment>
<accession>A0A158EH79</accession>
<dbReference type="AlphaFoldDB" id="A0A158EH79"/>
<keyword evidence="3" id="KW-1185">Reference proteome</keyword>
<dbReference type="Proteomes" id="UP000071859">
    <property type="component" value="Unassembled WGS sequence"/>
</dbReference>
<protein>
    <recommendedName>
        <fullName evidence="4">GIY-YIG domain-containing protein</fullName>
    </recommendedName>
</protein>
<evidence type="ECO:0000313" key="2">
    <source>
        <dbReference type="EMBL" id="SAL06215.1"/>
    </source>
</evidence>
<dbReference type="OrthoDB" id="3654724at2"/>
<evidence type="ECO:0000256" key="1">
    <source>
        <dbReference type="SAM" id="MobiDB-lite"/>
    </source>
</evidence>
<sequence>MDDRLLSIGFEPVGDWELVGDRIKARFERDAGQQNVLYAFVRSAEVMYVGQSERTLRERMGNYASPSANGNSTNQKIKRNILELLRSGESVEIFALPDNGLMHYGQFHLNLAAGLEKSIIRKLSPPWNWKSKNGEKFLVTERDDVIEKVQDPEAREEQGAALPAPAMNAQEETQQGKQNDVHNDTEEERSYSGDVDDETPPEPAESLQPADPPETIGSFEFKLEPSYWREGFFNGRNAGSPLLGEHGAKIEIFYGDEKTPFLGSINRRNTGPGQTPRISSGAALKPRFQRLPEGHTMVVDVYSPLSIRIRPKTE</sequence>
<proteinExistence type="predicted"/>
<organism evidence="2 3">
    <name type="scientific">Caballeronia calidae</name>
    <dbReference type="NCBI Taxonomy" id="1777139"/>
    <lineage>
        <taxon>Bacteria</taxon>
        <taxon>Pseudomonadati</taxon>
        <taxon>Pseudomonadota</taxon>
        <taxon>Betaproteobacteria</taxon>
        <taxon>Burkholderiales</taxon>
        <taxon>Burkholderiaceae</taxon>
        <taxon>Caballeronia</taxon>
    </lineage>
</organism>
<evidence type="ECO:0008006" key="4">
    <source>
        <dbReference type="Google" id="ProtNLM"/>
    </source>
</evidence>